<feature type="compositionally biased region" description="Basic residues" evidence="1">
    <location>
        <begin position="117"/>
        <end position="128"/>
    </location>
</feature>
<dbReference type="EMBL" id="CFOE01000374">
    <property type="protein sequence ID" value="CFE40840.1"/>
    <property type="molecule type" value="Genomic_DNA"/>
</dbReference>
<evidence type="ECO:0000313" key="5">
    <source>
        <dbReference type="Proteomes" id="UP000046680"/>
    </source>
</evidence>
<organism evidence="4 7">
    <name type="scientific">Mycobacterium tuberculosis</name>
    <dbReference type="NCBI Taxonomy" id="1773"/>
    <lineage>
        <taxon>Bacteria</taxon>
        <taxon>Bacillati</taxon>
        <taxon>Actinomycetota</taxon>
        <taxon>Actinomycetes</taxon>
        <taxon>Mycobacteriales</taxon>
        <taxon>Mycobacteriaceae</taxon>
        <taxon>Mycobacterium</taxon>
        <taxon>Mycobacterium tuberculosis complex</taxon>
    </lineage>
</organism>
<feature type="region of interest" description="Disordered" evidence="1">
    <location>
        <begin position="180"/>
        <end position="230"/>
    </location>
</feature>
<sequence>MVDAPAHQVIGGQILRNGLRRRRPRWWIALEVIDLREHLHAADTVGDRMADVQQHRRSAVSHTLHQGGRPQRARYVQRRLQNHLGEIEHFAQRGGSGHTHPTHMEVQIEVRIHHPARGRGRQGRHHHLLPQPQHPSRGVFESGPEAIPVRRAVQQFQRHDPRTSPRICLAPMHQIVDRPKLVGQPGGLAGLSHGHDPARVGQLDAQTLSPPIRPPASNPPPPRTTVPTQR</sequence>
<evidence type="ECO:0000313" key="4">
    <source>
        <dbReference type="EMBL" id="CKS80484.1"/>
    </source>
</evidence>
<dbReference type="Proteomes" id="UP000046680">
    <property type="component" value="Unassembled WGS sequence"/>
</dbReference>
<gene>
    <name evidence="3" type="ORF">ERS007657_01698</name>
    <name evidence="2" type="ORF">ERS007681_02663</name>
    <name evidence="4" type="ORF">ERS027659_03588</name>
</gene>
<feature type="region of interest" description="Disordered" evidence="1">
    <location>
        <begin position="117"/>
        <end position="142"/>
    </location>
</feature>
<dbReference type="Proteomes" id="UP000048289">
    <property type="component" value="Unassembled WGS sequence"/>
</dbReference>
<evidence type="ECO:0000256" key="1">
    <source>
        <dbReference type="SAM" id="MobiDB-lite"/>
    </source>
</evidence>
<accession>A0A655AFL8</accession>
<name>A0A655AFL8_MYCTX</name>
<dbReference type="Proteomes" id="UP000050164">
    <property type="component" value="Unassembled WGS sequence"/>
</dbReference>
<evidence type="ECO:0000313" key="6">
    <source>
        <dbReference type="Proteomes" id="UP000048289"/>
    </source>
</evidence>
<dbReference type="AlphaFoldDB" id="A0A655AFL8"/>
<protein>
    <submittedName>
        <fullName evidence="4">Uncharacterized protein</fullName>
    </submittedName>
</protein>
<reference evidence="5 6" key="1">
    <citation type="submission" date="2015-03" db="EMBL/GenBank/DDBJ databases">
        <authorList>
            <consortium name="Pathogen Informatics"/>
        </authorList>
    </citation>
    <scope>NUCLEOTIDE SEQUENCE [LARGE SCALE GENOMIC DNA]</scope>
    <source>
        <strain evidence="4 7">Bir 185</strain>
        <strain evidence="3 5">C09601061</strain>
        <strain evidence="2 6">G09901357</strain>
    </source>
</reference>
<evidence type="ECO:0000313" key="7">
    <source>
        <dbReference type="Proteomes" id="UP000050164"/>
    </source>
</evidence>
<proteinExistence type="predicted"/>
<dbReference type="EMBL" id="CNFT01001069">
    <property type="protein sequence ID" value="CKS80484.1"/>
    <property type="molecule type" value="Genomic_DNA"/>
</dbReference>
<evidence type="ECO:0000313" key="2">
    <source>
        <dbReference type="EMBL" id="CFE40840.1"/>
    </source>
</evidence>
<feature type="compositionally biased region" description="Pro residues" evidence="1">
    <location>
        <begin position="211"/>
        <end position="224"/>
    </location>
</feature>
<dbReference type="EMBL" id="CGCX01000558">
    <property type="protein sequence ID" value="CFR78826.1"/>
    <property type="molecule type" value="Genomic_DNA"/>
</dbReference>
<evidence type="ECO:0000313" key="3">
    <source>
        <dbReference type="EMBL" id="CFR78826.1"/>
    </source>
</evidence>